<dbReference type="Gene3D" id="1.10.10.60">
    <property type="entry name" value="Homeodomain-like"/>
    <property type="match status" value="1"/>
</dbReference>
<evidence type="ECO:0000313" key="2">
    <source>
        <dbReference type="EMBL" id="SFO00879.1"/>
    </source>
</evidence>
<dbReference type="InterPro" id="IPR055247">
    <property type="entry name" value="InsJ-like_HTH"/>
</dbReference>
<organism evidence="2 3">
    <name type="scientific">Paenimyroides ummariense</name>
    <dbReference type="NCBI Taxonomy" id="913024"/>
    <lineage>
        <taxon>Bacteria</taxon>
        <taxon>Pseudomonadati</taxon>
        <taxon>Bacteroidota</taxon>
        <taxon>Flavobacteriia</taxon>
        <taxon>Flavobacteriales</taxon>
        <taxon>Flavobacteriaceae</taxon>
        <taxon>Paenimyroides</taxon>
    </lineage>
</organism>
<evidence type="ECO:0000313" key="3">
    <source>
        <dbReference type="Proteomes" id="UP000199036"/>
    </source>
</evidence>
<reference evidence="3" key="1">
    <citation type="submission" date="2016-10" db="EMBL/GenBank/DDBJ databases">
        <authorList>
            <person name="Varghese N."/>
            <person name="Submissions S."/>
        </authorList>
    </citation>
    <scope>NUCLEOTIDE SEQUENCE [LARGE SCALE GENOMIC DNA]</scope>
    <source>
        <strain evidence="3">DS-12</strain>
    </source>
</reference>
<dbReference type="EMBL" id="FOVI01000016">
    <property type="protein sequence ID" value="SFO00879.1"/>
    <property type="molecule type" value="Genomic_DNA"/>
</dbReference>
<dbReference type="RefSeq" id="WP_091524340.1">
    <property type="nucleotide sequence ID" value="NZ_FOVI01000016.1"/>
</dbReference>
<sequence length="146" mass="17609">MHFNFKDIHIGEVILKLTQEKEIDEDRIVKFLKKTPGEIKNMYESKDLNSDLLLLWSKLLGYDLFRLYSQHLLLYSSTYLEKNKKKESNVPRFKKNIYTVEIIEFIVELFQNGEKTVNEIVKEYNIPKTTVMRWIQKYQKQNDTQL</sequence>
<name>A0A1I5DNQ0_9FLAO</name>
<feature type="domain" description="Insertion element IS150 protein InsJ-like helix-turn-helix" evidence="1">
    <location>
        <begin position="106"/>
        <end position="141"/>
    </location>
</feature>
<dbReference type="AlphaFoldDB" id="A0A1I5DNQ0"/>
<dbReference type="SUPFAM" id="SSF48295">
    <property type="entry name" value="TrpR-like"/>
    <property type="match status" value="1"/>
</dbReference>
<dbReference type="Proteomes" id="UP000199036">
    <property type="component" value="Unassembled WGS sequence"/>
</dbReference>
<evidence type="ECO:0000259" key="1">
    <source>
        <dbReference type="Pfam" id="PF13518"/>
    </source>
</evidence>
<keyword evidence="3" id="KW-1185">Reference proteome</keyword>
<dbReference type="GO" id="GO:0043565">
    <property type="term" value="F:sequence-specific DNA binding"/>
    <property type="evidence" value="ECO:0007669"/>
    <property type="project" value="InterPro"/>
</dbReference>
<accession>A0A1I5DNQ0</accession>
<dbReference type="InterPro" id="IPR010921">
    <property type="entry name" value="Trp_repressor/repl_initiator"/>
</dbReference>
<protein>
    <submittedName>
        <fullName evidence="2">Helix-turn-helix domain-containing protein</fullName>
    </submittedName>
</protein>
<dbReference type="Pfam" id="PF13518">
    <property type="entry name" value="HTH_28"/>
    <property type="match status" value="1"/>
</dbReference>
<proteinExistence type="predicted"/>
<dbReference type="OrthoDB" id="799937at2"/>
<gene>
    <name evidence="2" type="ORF">SAMN05421741_11671</name>
</gene>